<dbReference type="GO" id="GO:0031412">
    <property type="term" value="P:gas vesicle organization"/>
    <property type="evidence" value="ECO:0007669"/>
    <property type="project" value="InterPro"/>
</dbReference>
<protein>
    <submittedName>
        <fullName evidence="4">Gas vesicle protein gvpk</fullName>
    </submittedName>
</protein>
<evidence type="ECO:0000256" key="1">
    <source>
        <dbReference type="ARBA" id="ARBA00022987"/>
    </source>
</evidence>
<evidence type="ECO:0000313" key="5">
    <source>
        <dbReference type="Proteomes" id="UP000507962"/>
    </source>
</evidence>
<dbReference type="Pfam" id="PF05121">
    <property type="entry name" value="GvpK"/>
    <property type="match status" value="1"/>
</dbReference>
<evidence type="ECO:0000256" key="2">
    <source>
        <dbReference type="ARBA" id="ARBA00035108"/>
    </source>
</evidence>
<evidence type="ECO:0000313" key="4">
    <source>
        <dbReference type="EMBL" id="VFQ43060.1"/>
    </source>
</evidence>
<dbReference type="GO" id="GO:0031411">
    <property type="term" value="C:gas vesicle"/>
    <property type="evidence" value="ECO:0007669"/>
    <property type="project" value="UniProtKB-SubCell"/>
</dbReference>
<dbReference type="AlphaFoldDB" id="A0A4U8YI95"/>
<dbReference type="PANTHER" id="PTHR40137">
    <property type="entry name" value="PROTEIN GVPK 1"/>
    <property type="match status" value="1"/>
</dbReference>
<dbReference type="EMBL" id="CAADHO010000001">
    <property type="protein sequence ID" value="VFQ43060.1"/>
    <property type="molecule type" value="Genomic_DNA"/>
</dbReference>
<organism evidence="4 5">
    <name type="scientific">Desulfoluna butyratoxydans</name>
    <dbReference type="NCBI Taxonomy" id="231438"/>
    <lineage>
        <taxon>Bacteria</taxon>
        <taxon>Pseudomonadati</taxon>
        <taxon>Thermodesulfobacteriota</taxon>
        <taxon>Desulfobacteria</taxon>
        <taxon>Desulfobacterales</taxon>
        <taxon>Desulfolunaceae</taxon>
        <taxon>Desulfoluna</taxon>
    </lineage>
</organism>
<dbReference type="Proteomes" id="UP000507962">
    <property type="component" value="Unassembled WGS sequence"/>
</dbReference>
<evidence type="ECO:0000256" key="3">
    <source>
        <dbReference type="ARBA" id="ARBA00035659"/>
    </source>
</evidence>
<sequence length="101" mass="11067">MAIDIDENNLKHGVLGLVVALVEVIQDALRLQAMKRVEGGSLSDEEVDRLGQALMDLDEAIAEIKAQQGISEAVKNVRDGLDEMVDDVLEKMINPNRWSGP</sequence>
<proteinExistence type="inferred from homology"/>
<keyword evidence="5" id="KW-1185">Reference proteome</keyword>
<comment type="subcellular location">
    <subcellularLocation>
        <location evidence="2">Gas vesicle</location>
    </subcellularLocation>
</comment>
<accession>A0A4U8YI95</accession>
<dbReference type="RefSeq" id="WP_180137252.1">
    <property type="nucleotide sequence ID" value="NZ_CAADHO010000001.1"/>
</dbReference>
<dbReference type="PANTHER" id="PTHR40137:SF2">
    <property type="entry name" value="PROTEIN GVPK 1"/>
    <property type="match status" value="1"/>
</dbReference>
<gene>
    <name evidence="4" type="ORF">MSL71_6870</name>
</gene>
<comment type="similarity">
    <text evidence="3">Belongs to the gas vesicle GvpK family.</text>
</comment>
<keyword evidence="1" id="KW-0304">Gas vesicle</keyword>
<reference evidence="4 5" key="1">
    <citation type="submission" date="2019-03" db="EMBL/GenBank/DDBJ databases">
        <authorList>
            <person name="Nijsse B."/>
        </authorList>
    </citation>
    <scope>NUCLEOTIDE SEQUENCE [LARGE SCALE GENOMIC DNA]</scope>
    <source>
        <strain evidence="4">Desulfoluna butyratoxydans MSL71</strain>
    </source>
</reference>
<dbReference type="InterPro" id="IPR007805">
    <property type="entry name" value="GvpK"/>
</dbReference>
<name>A0A4U8YI95_9BACT</name>